<gene>
    <name evidence="1" type="ORF">UFOVP331_156</name>
</gene>
<name>A0A6J5M0G3_9CAUD</name>
<reference evidence="1" key="1">
    <citation type="submission" date="2020-04" db="EMBL/GenBank/DDBJ databases">
        <authorList>
            <person name="Chiriac C."/>
            <person name="Salcher M."/>
            <person name="Ghai R."/>
            <person name="Kavagutti S V."/>
        </authorList>
    </citation>
    <scope>NUCLEOTIDE SEQUENCE</scope>
</reference>
<organism evidence="1">
    <name type="scientific">uncultured Caudovirales phage</name>
    <dbReference type="NCBI Taxonomy" id="2100421"/>
    <lineage>
        <taxon>Viruses</taxon>
        <taxon>Duplodnaviria</taxon>
        <taxon>Heunggongvirae</taxon>
        <taxon>Uroviricota</taxon>
        <taxon>Caudoviricetes</taxon>
        <taxon>Peduoviridae</taxon>
        <taxon>Maltschvirus</taxon>
        <taxon>Maltschvirus maltsch</taxon>
    </lineage>
</organism>
<protein>
    <submittedName>
        <fullName evidence="1">Uncharacterized protein</fullName>
    </submittedName>
</protein>
<dbReference type="EMBL" id="LR796345">
    <property type="protein sequence ID" value="CAB4138596.1"/>
    <property type="molecule type" value="Genomic_DNA"/>
</dbReference>
<sequence>MVNREIIRRKLEKVESGLGKLDFLVKRGGDGELFLQTTAELKELVDEIKAFIEYEPRSANEINSSY</sequence>
<accession>A0A6J5M0G3</accession>
<evidence type="ECO:0000313" key="1">
    <source>
        <dbReference type="EMBL" id="CAB4138596.1"/>
    </source>
</evidence>
<proteinExistence type="predicted"/>